<keyword evidence="2 5" id="KW-0442">Lipid degradation</keyword>
<dbReference type="AlphaFoldDB" id="A0A251REV9"/>
<comment type="domain">
    <text evidence="5">The nitrogen atoms of the two glycine residues in the GGXR motif define the oxyanion hole, and stabilize the oxyanion that forms during the nucleophilic attack by the catalytic serine during substrate cleavage.</text>
</comment>
<comment type="caution">
    <text evidence="4">Lacks conserved residue(s) required for the propagation of feature annotation.</text>
</comment>
<comment type="similarity">
    <text evidence="1 5">Belongs to the patatin family.</text>
</comment>
<dbReference type="EMBL" id="CM007651">
    <property type="protein sequence ID" value="ONI33665.1"/>
    <property type="molecule type" value="Genomic_DNA"/>
</dbReference>
<organism evidence="7 8">
    <name type="scientific">Prunus persica</name>
    <name type="common">Peach</name>
    <name type="synonym">Amygdalus persica</name>
    <dbReference type="NCBI Taxonomy" id="3760"/>
    <lineage>
        <taxon>Eukaryota</taxon>
        <taxon>Viridiplantae</taxon>
        <taxon>Streptophyta</taxon>
        <taxon>Embryophyta</taxon>
        <taxon>Tracheophyta</taxon>
        <taxon>Spermatophyta</taxon>
        <taxon>Magnoliopsida</taxon>
        <taxon>eudicotyledons</taxon>
        <taxon>Gunneridae</taxon>
        <taxon>Pentapetalae</taxon>
        <taxon>rosids</taxon>
        <taxon>fabids</taxon>
        <taxon>Rosales</taxon>
        <taxon>Rosaceae</taxon>
        <taxon>Amygdaloideae</taxon>
        <taxon>Amygdaleae</taxon>
        <taxon>Prunus</taxon>
    </lineage>
</organism>
<evidence type="ECO:0000313" key="7">
    <source>
        <dbReference type="EMBL" id="ONI33665.1"/>
    </source>
</evidence>
<reference evidence="7 8" key="1">
    <citation type="journal article" date="2013" name="Nat. Genet.">
        <title>The high-quality draft genome of peach (Prunus persica) identifies unique patterns of genetic diversity, domestication and genome evolution.</title>
        <authorList>
            <consortium name="International Peach Genome Initiative"/>
            <person name="Verde I."/>
            <person name="Abbott A.G."/>
            <person name="Scalabrin S."/>
            <person name="Jung S."/>
            <person name="Shu S."/>
            <person name="Marroni F."/>
            <person name="Zhebentyayeva T."/>
            <person name="Dettori M.T."/>
            <person name="Grimwood J."/>
            <person name="Cattonaro F."/>
            <person name="Zuccolo A."/>
            <person name="Rossini L."/>
            <person name="Jenkins J."/>
            <person name="Vendramin E."/>
            <person name="Meisel L.A."/>
            <person name="Decroocq V."/>
            <person name="Sosinski B."/>
            <person name="Prochnik S."/>
            <person name="Mitros T."/>
            <person name="Policriti A."/>
            <person name="Cipriani G."/>
            <person name="Dondini L."/>
            <person name="Ficklin S."/>
            <person name="Goodstein D.M."/>
            <person name="Xuan P."/>
            <person name="Del Fabbro C."/>
            <person name="Aramini V."/>
            <person name="Copetti D."/>
            <person name="Gonzalez S."/>
            <person name="Horner D.S."/>
            <person name="Falchi R."/>
            <person name="Lucas S."/>
            <person name="Mica E."/>
            <person name="Maldonado J."/>
            <person name="Lazzari B."/>
            <person name="Bielenberg D."/>
            <person name="Pirona R."/>
            <person name="Miculan M."/>
            <person name="Barakat A."/>
            <person name="Testolin R."/>
            <person name="Stella A."/>
            <person name="Tartarini S."/>
            <person name="Tonutti P."/>
            <person name="Arus P."/>
            <person name="Orellana A."/>
            <person name="Wells C."/>
            <person name="Main D."/>
            <person name="Vizzotto G."/>
            <person name="Silva H."/>
            <person name="Salamini F."/>
            <person name="Schmutz J."/>
            <person name="Morgante M."/>
            <person name="Rokhsar D.S."/>
        </authorList>
    </citation>
    <scope>NUCLEOTIDE SEQUENCE [LARGE SCALE GENOMIC DNA]</scope>
    <source>
        <strain evidence="8">cv. Nemared</strain>
    </source>
</reference>
<feature type="short sequence motif" description="GXGXXG" evidence="4">
    <location>
        <begin position="24"/>
        <end position="29"/>
    </location>
</feature>
<dbReference type="Gramene" id="ONI33665">
    <property type="protein sequence ID" value="ONI33665"/>
    <property type="gene ID" value="PRUPE_1G439500"/>
</dbReference>
<dbReference type="SUPFAM" id="SSF52151">
    <property type="entry name" value="FabD/lysophospholipase-like"/>
    <property type="match status" value="1"/>
</dbReference>
<evidence type="ECO:0000313" key="8">
    <source>
        <dbReference type="Proteomes" id="UP000006882"/>
    </source>
</evidence>
<dbReference type="PROSITE" id="PS51635">
    <property type="entry name" value="PNPLA"/>
    <property type="match status" value="1"/>
</dbReference>
<keyword evidence="8" id="KW-1185">Reference proteome</keyword>
<keyword evidence="3 5" id="KW-0443">Lipid metabolism</keyword>
<evidence type="ECO:0000259" key="6">
    <source>
        <dbReference type="PROSITE" id="PS51635"/>
    </source>
</evidence>
<dbReference type="Gene3D" id="3.40.1090.10">
    <property type="entry name" value="Cytosolic phospholipase A2 catalytic domain"/>
    <property type="match status" value="2"/>
</dbReference>
<keyword evidence="5" id="KW-0378">Hydrolase</keyword>
<feature type="domain" description="PNPLA" evidence="6">
    <location>
        <begin position="20"/>
        <end position="217"/>
    </location>
</feature>
<dbReference type="FunFam" id="3.40.1090.10:FF:000078">
    <property type="entry name" value="Patatin"/>
    <property type="match status" value="1"/>
</dbReference>
<sequence>MEKTRSSLHSPTNGSLITVLSIDGGGIRGIIPGTILNFLESELQKLDGQDARLADYFDVITGTSTGGLVTAMLTTPNENNRPLYAAKDINPFYLENCPKIFPQSSSPLADVAENLESLRRPKYDGKYLHKMLKEKLGDKHLRDTLTNVVIPTFDIKRLQPVIFSSYQALVAMSEVTKQIHKGNPDFLPMGENEQLYGRFLVISLGTGTTSDEKYDANEAAEWGAFGWLIGSDFSAPLVDIFTHAGSDMVDFHLATIFQALQSHDNYLRIQDDTLSGTLASVDIATEQNLNDLVKVGEALLKKPVSRVNFDTNKSKPVRPEVTNAEALVRIASVLSKERAQRSKVVHERT</sequence>
<evidence type="ECO:0000256" key="1">
    <source>
        <dbReference type="ARBA" id="ARBA00010240"/>
    </source>
</evidence>
<dbReference type="InterPro" id="IPR002641">
    <property type="entry name" value="PNPLA_dom"/>
</dbReference>
<evidence type="ECO:0000256" key="4">
    <source>
        <dbReference type="PROSITE-ProRule" id="PRU01161"/>
    </source>
</evidence>
<dbReference type="GO" id="GO:0016787">
    <property type="term" value="F:hydrolase activity"/>
    <property type="evidence" value="ECO:0007669"/>
    <property type="project" value="UniProtKB-KW"/>
</dbReference>
<feature type="short sequence motif" description="GXSXG" evidence="4">
    <location>
        <begin position="62"/>
        <end position="66"/>
    </location>
</feature>
<name>A0A251REV9_PRUPE</name>
<dbReference type="GO" id="GO:0016042">
    <property type="term" value="P:lipid catabolic process"/>
    <property type="evidence" value="ECO:0007669"/>
    <property type="project" value="UniProtKB-KW"/>
</dbReference>
<dbReference type="PANTHER" id="PTHR32176:SF109">
    <property type="entry name" value="PATATIN-LIKE PROTEIN 2"/>
    <property type="match status" value="1"/>
</dbReference>
<evidence type="ECO:0000256" key="3">
    <source>
        <dbReference type="ARBA" id="ARBA00023098"/>
    </source>
</evidence>
<accession>A0A251REV9</accession>
<dbReference type="EC" id="3.1.1.-" evidence="5"/>
<evidence type="ECO:0000256" key="2">
    <source>
        <dbReference type="ARBA" id="ARBA00022963"/>
    </source>
</evidence>
<proteinExistence type="inferred from homology"/>
<protein>
    <recommendedName>
        <fullName evidence="5">Patatin</fullName>
        <ecNumber evidence="5">3.1.1.-</ecNumber>
    </recommendedName>
</protein>
<dbReference type="Pfam" id="PF01734">
    <property type="entry name" value="Patatin"/>
    <property type="match status" value="1"/>
</dbReference>
<dbReference type="InterPro" id="IPR016035">
    <property type="entry name" value="Acyl_Trfase/lysoPLipase"/>
</dbReference>
<comment type="function">
    <text evidence="5">Lipolytic acyl hydrolase (LAH).</text>
</comment>
<dbReference type="Proteomes" id="UP000006882">
    <property type="component" value="Chromosome G1"/>
</dbReference>
<dbReference type="PANTHER" id="PTHR32176">
    <property type="entry name" value="XYLOSE ISOMERASE"/>
    <property type="match status" value="1"/>
</dbReference>
<gene>
    <name evidence="7" type="ORF">PRUPE_1G439500</name>
</gene>
<evidence type="ECO:0000256" key="5">
    <source>
        <dbReference type="RuleBase" id="RU361262"/>
    </source>
</evidence>